<dbReference type="PANTHER" id="PTHR34875:SF6">
    <property type="entry name" value="UPF0237 PROTEIN MJ1558"/>
    <property type="match status" value="1"/>
</dbReference>
<dbReference type="PROSITE" id="PS51671">
    <property type="entry name" value="ACT"/>
    <property type="match status" value="2"/>
</dbReference>
<feature type="domain" description="ACT" evidence="1">
    <location>
        <begin position="11"/>
        <end position="85"/>
    </location>
</feature>
<dbReference type="InterPro" id="IPR002912">
    <property type="entry name" value="ACT_dom"/>
</dbReference>
<name>A0A934NDG2_9BACT</name>
<reference evidence="2" key="1">
    <citation type="submission" date="2020-10" db="EMBL/GenBank/DDBJ databases">
        <title>Ca. Dormibacterota MAGs.</title>
        <authorList>
            <person name="Montgomery K."/>
        </authorList>
    </citation>
    <scope>NUCLEOTIDE SEQUENCE [LARGE SCALE GENOMIC DNA]</scope>
    <source>
        <strain evidence="2">SC8812_S17_10</strain>
    </source>
</reference>
<dbReference type="EMBL" id="JAEKNR010000106">
    <property type="protein sequence ID" value="MBJ7598402.1"/>
    <property type="molecule type" value="Genomic_DNA"/>
</dbReference>
<keyword evidence="3" id="KW-1185">Reference proteome</keyword>
<dbReference type="Pfam" id="PF13740">
    <property type="entry name" value="ACT_6"/>
    <property type="match status" value="1"/>
</dbReference>
<dbReference type="Gene3D" id="3.30.70.260">
    <property type="match status" value="2"/>
</dbReference>
<feature type="domain" description="ACT" evidence="1">
    <location>
        <begin position="98"/>
        <end position="174"/>
    </location>
</feature>
<evidence type="ECO:0000259" key="1">
    <source>
        <dbReference type="PROSITE" id="PS51671"/>
    </source>
</evidence>
<accession>A0A934NDG2</accession>
<sequence>MSVSPPIPHFALALIGVDRPGIVATVTAGLAELGCNLEDVSTSLLRGHFAMVLVFSSPTAGAADEIRKHLLARAPGFDLHLDIWPVTELVPEGRTSHVLRIHGPDRIGIVASIAEVIAARGGSIREMSCSREEERRPTYVVVLELEIPAGSDAGDLQVALDQAAARLGLRLTLEPVSDDVL</sequence>
<evidence type="ECO:0000313" key="2">
    <source>
        <dbReference type="EMBL" id="MBJ7598402.1"/>
    </source>
</evidence>
<dbReference type="AlphaFoldDB" id="A0A934NDG2"/>
<proteinExistence type="predicted"/>
<dbReference type="InterPro" id="IPR050990">
    <property type="entry name" value="UPF0237/GcvR_regulator"/>
</dbReference>
<comment type="caution">
    <text evidence="2">The sequence shown here is derived from an EMBL/GenBank/DDBJ whole genome shotgun (WGS) entry which is preliminary data.</text>
</comment>
<dbReference type="RefSeq" id="WP_338201373.1">
    <property type="nucleotide sequence ID" value="NZ_JAEKNR010000106.1"/>
</dbReference>
<dbReference type="Proteomes" id="UP000612893">
    <property type="component" value="Unassembled WGS sequence"/>
</dbReference>
<organism evidence="2 3">
    <name type="scientific">Candidatus Nephthysia bennettiae</name>
    <dbReference type="NCBI Taxonomy" id="3127016"/>
    <lineage>
        <taxon>Bacteria</taxon>
        <taxon>Bacillati</taxon>
        <taxon>Candidatus Dormiibacterota</taxon>
        <taxon>Candidatus Dormibacteria</taxon>
        <taxon>Candidatus Dormibacterales</taxon>
        <taxon>Candidatus Dormibacteraceae</taxon>
        <taxon>Candidatus Nephthysia</taxon>
    </lineage>
</organism>
<dbReference type="SUPFAM" id="SSF55021">
    <property type="entry name" value="ACT-like"/>
    <property type="match status" value="2"/>
</dbReference>
<dbReference type="PANTHER" id="PTHR34875">
    <property type="entry name" value="UPF0237 PROTEIN MJ1558"/>
    <property type="match status" value="1"/>
</dbReference>
<dbReference type="InterPro" id="IPR045865">
    <property type="entry name" value="ACT-like_dom_sf"/>
</dbReference>
<evidence type="ECO:0000313" key="3">
    <source>
        <dbReference type="Proteomes" id="UP000612893"/>
    </source>
</evidence>
<protein>
    <submittedName>
        <fullName evidence="2">ACT domain-containing protein</fullName>
    </submittedName>
</protein>
<gene>
    <name evidence="2" type="ORF">JF922_09995</name>
</gene>
<dbReference type="Pfam" id="PF01842">
    <property type="entry name" value="ACT"/>
    <property type="match status" value="1"/>
</dbReference>